<dbReference type="SMART" id="SM01118">
    <property type="entry name" value="CYTH"/>
    <property type="match status" value="1"/>
</dbReference>
<dbReference type="RefSeq" id="WP_229641731.1">
    <property type="nucleotide sequence ID" value="NZ_JADWDC010000049.1"/>
</dbReference>
<dbReference type="PANTHER" id="PTHR40114:SF1">
    <property type="entry name" value="SLR0698 PROTEIN"/>
    <property type="match status" value="1"/>
</dbReference>
<feature type="domain" description="CYTH" evidence="2">
    <location>
        <begin position="2"/>
        <end position="156"/>
    </location>
</feature>
<feature type="active site" description="Proton acceptor" evidence="1">
    <location>
        <position position="38"/>
    </location>
</feature>
<proteinExistence type="predicted"/>
<dbReference type="AlphaFoldDB" id="A0A964FG93"/>
<dbReference type="SUPFAM" id="SSF55154">
    <property type="entry name" value="CYTH-like phosphatases"/>
    <property type="match status" value="1"/>
</dbReference>
<dbReference type="PROSITE" id="PS51707">
    <property type="entry name" value="CYTH"/>
    <property type="match status" value="1"/>
</dbReference>
<dbReference type="EMBL" id="JADWDC010000049">
    <property type="protein sequence ID" value="MCC0178630.1"/>
    <property type="molecule type" value="Genomic_DNA"/>
</dbReference>
<keyword evidence="4" id="KW-1185">Reference proteome</keyword>
<sequence>MGIEIERKYLVKKAEWRSHKEKLNQNVLALGIKYYQGYLPTSNETTVRIRIIGEHSYLTIKSKTTGHTRAEFEYPIPLEDGQQILENLCLRPIIEKVRYQVNYGGLIWEVDEFFGENQGLIIAEVELENETQNIDIPSWIEREVNDKKYFNSSLIKYPYNQWQDQG</sequence>
<comment type="caution">
    <text evidence="3">The sequence shown here is derived from an EMBL/GenBank/DDBJ whole genome shotgun (WGS) entry which is preliminary data.</text>
</comment>
<dbReference type="PIRSF" id="PIRSF016487">
    <property type="entry name" value="CYTH_UCP016487"/>
    <property type="match status" value="1"/>
</dbReference>
<name>A0A964FG93_9CYAN</name>
<accession>A0A964FG93</accession>
<dbReference type="InterPro" id="IPR023577">
    <property type="entry name" value="CYTH_domain"/>
</dbReference>
<dbReference type="CDD" id="cd07891">
    <property type="entry name" value="CYTH-like_CthTTM-like_1"/>
    <property type="match status" value="1"/>
</dbReference>
<evidence type="ECO:0000256" key="1">
    <source>
        <dbReference type="PIRSR" id="PIRSR016487-1"/>
    </source>
</evidence>
<dbReference type="PANTHER" id="PTHR40114">
    <property type="entry name" value="SLR0698 PROTEIN"/>
    <property type="match status" value="1"/>
</dbReference>
<organism evidence="3 4">
    <name type="scientific">Waterburya agarophytonicola KI4</name>
    <dbReference type="NCBI Taxonomy" id="2874699"/>
    <lineage>
        <taxon>Bacteria</taxon>
        <taxon>Bacillati</taxon>
        <taxon>Cyanobacteriota</taxon>
        <taxon>Cyanophyceae</taxon>
        <taxon>Pleurocapsales</taxon>
        <taxon>Hyellaceae</taxon>
        <taxon>Waterburya</taxon>
        <taxon>Waterburya agarophytonicola</taxon>
    </lineage>
</organism>
<gene>
    <name evidence="3" type="ORF">I4641_16780</name>
</gene>
<evidence type="ECO:0000313" key="3">
    <source>
        <dbReference type="EMBL" id="MCC0178630.1"/>
    </source>
</evidence>
<evidence type="ECO:0000313" key="4">
    <source>
        <dbReference type="Proteomes" id="UP000729733"/>
    </source>
</evidence>
<dbReference type="Gene3D" id="2.40.320.10">
    <property type="entry name" value="Hypothetical Protein Pfu-838710-001"/>
    <property type="match status" value="1"/>
</dbReference>
<dbReference type="Pfam" id="PF01928">
    <property type="entry name" value="CYTH"/>
    <property type="match status" value="1"/>
</dbReference>
<dbReference type="InterPro" id="IPR033469">
    <property type="entry name" value="CYTH-like_dom_sf"/>
</dbReference>
<evidence type="ECO:0000259" key="2">
    <source>
        <dbReference type="PROSITE" id="PS51707"/>
    </source>
</evidence>
<protein>
    <submittedName>
        <fullName evidence="3">CYTH domain-containing protein</fullName>
    </submittedName>
</protein>
<reference evidence="3" key="1">
    <citation type="journal article" date="2021" name="Antonie Van Leeuwenhoek">
        <title>Draft genome and description of Waterburya agarophytonicola gen. nov. sp. nov. (Pleurocapsales, Cyanobacteria): a seaweed symbiont.</title>
        <authorList>
            <person name="Bonthond G."/>
            <person name="Shalygin S."/>
            <person name="Bayer T."/>
            <person name="Weinberger F."/>
        </authorList>
    </citation>
    <scope>NUCLEOTIDE SEQUENCE</scope>
    <source>
        <strain evidence="3">KI4</strain>
    </source>
</reference>
<dbReference type="InterPro" id="IPR012042">
    <property type="entry name" value="NeuTTM/CthTTM-like"/>
</dbReference>
<dbReference type="Proteomes" id="UP000729733">
    <property type="component" value="Unassembled WGS sequence"/>
</dbReference>